<sequence length="280" mass="31952">MPEKSKIVVVFPVHNGAKTLERSLQSIADQSLSDFRALILENGSTDDTLEIARAFCARDPRFSVIQNANFLSALEQFAKAFRIGACEGEYFCLRACDDTSTPDFLQELVASLDADPSKMLAVGNVERVDGTKVKHAKPNQDIFRFKERYVRGRAPRNLMYPSEWIYGVFRSAAADEIVLKRWHEGAVWALSSYVVTEFVVRDLVAYTDGPVYEFTEGSGSDKKYMVTSITAKIRARWQYTIGCYKLKDKLPPASLYSRLMLFRMCWNDARRKTRYRIFGL</sequence>
<protein>
    <submittedName>
        <fullName evidence="2">Glycosyltransferase</fullName>
    </submittedName>
</protein>
<dbReference type="PANTHER" id="PTHR43685">
    <property type="entry name" value="GLYCOSYLTRANSFERASE"/>
    <property type="match status" value="1"/>
</dbReference>
<feature type="domain" description="Glycosyltransferase 2-like" evidence="1">
    <location>
        <begin position="9"/>
        <end position="146"/>
    </location>
</feature>
<organism evidence="2 3">
    <name type="scientific">Ensifer canadensis</name>
    <dbReference type="NCBI Taxonomy" id="555315"/>
    <lineage>
        <taxon>Bacteria</taxon>
        <taxon>Pseudomonadati</taxon>
        <taxon>Pseudomonadota</taxon>
        <taxon>Alphaproteobacteria</taxon>
        <taxon>Hyphomicrobiales</taxon>
        <taxon>Rhizobiaceae</taxon>
        <taxon>Sinorhizobium/Ensifer group</taxon>
        <taxon>Ensifer</taxon>
    </lineage>
</organism>
<dbReference type="PANTHER" id="PTHR43685:SF2">
    <property type="entry name" value="GLYCOSYLTRANSFERASE 2-LIKE DOMAIN-CONTAINING PROTEIN"/>
    <property type="match status" value="1"/>
</dbReference>
<dbReference type="RefSeq" id="WP_025426539.1">
    <property type="nucleotide sequence ID" value="NZ_CP083370.1"/>
</dbReference>
<dbReference type="EMBL" id="WXFA01000001">
    <property type="protein sequence ID" value="MBM3089639.1"/>
    <property type="molecule type" value="Genomic_DNA"/>
</dbReference>
<dbReference type="Gene3D" id="3.90.550.10">
    <property type="entry name" value="Spore Coat Polysaccharide Biosynthesis Protein SpsA, Chain A"/>
    <property type="match status" value="1"/>
</dbReference>
<evidence type="ECO:0000259" key="1">
    <source>
        <dbReference type="Pfam" id="PF00535"/>
    </source>
</evidence>
<comment type="caution">
    <text evidence="2">The sequence shown here is derived from an EMBL/GenBank/DDBJ whole genome shotgun (WGS) entry which is preliminary data.</text>
</comment>
<dbReference type="Pfam" id="PF00535">
    <property type="entry name" value="Glycos_transf_2"/>
    <property type="match status" value="1"/>
</dbReference>
<dbReference type="InterPro" id="IPR001173">
    <property type="entry name" value="Glyco_trans_2-like"/>
</dbReference>
<evidence type="ECO:0000313" key="2">
    <source>
        <dbReference type="EMBL" id="MBM3089639.1"/>
    </source>
</evidence>
<evidence type="ECO:0000313" key="3">
    <source>
        <dbReference type="Proteomes" id="UP000744980"/>
    </source>
</evidence>
<dbReference type="InterPro" id="IPR050834">
    <property type="entry name" value="Glycosyltransf_2"/>
</dbReference>
<dbReference type="SUPFAM" id="SSF53448">
    <property type="entry name" value="Nucleotide-diphospho-sugar transferases"/>
    <property type="match status" value="1"/>
</dbReference>
<dbReference type="Proteomes" id="UP000744980">
    <property type="component" value="Unassembled WGS sequence"/>
</dbReference>
<reference evidence="2 3" key="1">
    <citation type="submission" date="2020-01" db="EMBL/GenBank/DDBJ databases">
        <title>Draft genome assembly of Ensifer adhaerens T173.</title>
        <authorList>
            <person name="Craig J.E."/>
            <person name="Stinchcombe J.R."/>
        </authorList>
    </citation>
    <scope>NUCLEOTIDE SEQUENCE [LARGE SCALE GENOMIC DNA]</scope>
    <source>
        <strain evidence="2 3">T173</strain>
    </source>
</reference>
<accession>A0AAW4FBY1</accession>
<gene>
    <name evidence="2" type="ORF">GFB56_02270</name>
</gene>
<proteinExistence type="predicted"/>
<dbReference type="InterPro" id="IPR029044">
    <property type="entry name" value="Nucleotide-diphossugar_trans"/>
</dbReference>
<keyword evidence="3" id="KW-1185">Reference proteome</keyword>
<dbReference type="CDD" id="cd00761">
    <property type="entry name" value="Glyco_tranf_GTA_type"/>
    <property type="match status" value="1"/>
</dbReference>
<name>A0AAW4FBY1_9HYPH</name>
<dbReference type="AlphaFoldDB" id="A0AAW4FBY1"/>